<organism evidence="7 8">
    <name type="scientific">Linum trigynum</name>
    <dbReference type="NCBI Taxonomy" id="586398"/>
    <lineage>
        <taxon>Eukaryota</taxon>
        <taxon>Viridiplantae</taxon>
        <taxon>Streptophyta</taxon>
        <taxon>Embryophyta</taxon>
        <taxon>Tracheophyta</taxon>
        <taxon>Spermatophyta</taxon>
        <taxon>Magnoliopsida</taxon>
        <taxon>eudicotyledons</taxon>
        <taxon>Gunneridae</taxon>
        <taxon>Pentapetalae</taxon>
        <taxon>rosids</taxon>
        <taxon>fabids</taxon>
        <taxon>Malpighiales</taxon>
        <taxon>Linaceae</taxon>
        <taxon>Linum</taxon>
    </lineage>
</organism>
<sequence>MSFESNVGSTDNTDQIEPAKFQRTLWGDHFVMTNTTEGHPTQEPERREHEVLKAEVRRMVTADEINGVVHEVNDVQAIIQKLHLIDVVQRLGVGYHFEMEIEEALEKVYVHGGESFIGNNSNIDLYGATLWFRLLRQQGFRVSPEGFRRFKDDEGKFKESLASDEQGLLSLYEAAHVAFNGEDILDEAMEFATKNLKSIILNHKGSSSSKKHVEFSLSLPVWKCVPRTLARHSIDIYSQYENACHEQTVILKLAKLDFNMVQKFHKQELHQLSLWWASLETTTKFPYAKDRLAESYFWINAVYFEPVYQLGRIILLKFGCVITLLDDTYDNFGNYKELELLTETIQRLDISGLEILSGTMKGVYQLIINLFEDIEQELTRSGLSTFGTDYCKEQFKKLCRSFLAEARWRTKGEVPNLEEYLEETHVTSSYFFHCPASFLGMGAEVGTKEAYEWVTNETNKMVIAASLICRIQNDIRSHMFERNRKHVASAVECYMKEHDVSQEDAIVVLWEMISKSWKIMIKEYEKPTPVPAIVTDRVLNFARLISVMYRKGDAFTHPHLLKEQIASLFANPVPL</sequence>
<dbReference type="SUPFAM" id="SSF48576">
    <property type="entry name" value="Terpenoid synthases"/>
    <property type="match status" value="1"/>
</dbReference>
<dbReference type="CDD" id="cd00684">
    <property type="entry name" value="Terpene_cyclase_plant_C1"/>
    <property type="match status" value="1"/>
</dbReference>
<dbReference type="Proteomes" id="UP001497516">
    <property type="component" value="Chromosome 3"/>
</dbReference>
<protein>
    <submittedName>
        <fullName evidence="7">Uncharacterized protein</fullName>
    </submittedName>
</protein>
<evidence type="ECO:0000259" key="5">
    <source>
        <dbReference type="Pfam" id="PF01397"/>
    </source>
</evidence>
<dbReference type="Gene3D" id="1.10.600.10">
    <property type="entry name" value="Farnesyl Diphosphate Synthase"/>
    <property type="match status" value="1"/>
</dbReference>
<dbReference type="AlphaFoldDB" id="A0AAV2DIW3"/>
<dbReference type="InterPro" id="IPR044814">
    <property type="entry name" value="Terpene_cyclase_plant_C1"/>
</dbReference>
<accession>A0AAV2DIW3</accession>
<dbReference type="GO" id="GO:0010333">
    <property type="term" value="F:terpene synthase activity"/>
    <property type="evidence" value="ECO:0007669"/>
    <property type="project" value="InterPro"/>
</dbReference>
<dbReference type="GO" id="GO:0016102">
    <property type="term" value="P:diterpenoid biosynthetic process"/>
    <property type="evidence" value="ECO:0007669"/>
    <property type="project" value="InterPro"/>
</dbReference>
<dbReference type="Pfam" id="PF01397">
    <property type="entry name" value="Terpene_synth"/>
    <property type="match status" value="1"/>
</dbReference>
<evidence type="ECO:0000256" key="3">
    <source>
        <dbReference type="ARBA" id="ARBA00022842"/>
    </source>
</evidence>
<evidence type="ECO:0000313" key="8">
    <source>
        <dbReference type="Proteomes" id="UP001497516"/>
    </source>
</evidence>
<dbReference type="InterPro" id="IPR001906">
    <property type="entry name" value="Terpene_synth_N"/>
</dbReference>
<dbReference type="Pfam" id="PF03936">
    <property type="entry name" value="Terpene_synth_C"/>
    <property type="match status" value="1"/>
</dbReference>
<evidence type="ECO:0000256" key="4">
    <source>
        <dbReference type="ARBA" id="ARBA00023239"/>
    </source>
</evidence>
<dbReference type="PANTHER" id="PTHR31225">
    <property type="entry name" value="OS04G0344100 PROTEIN-RELATED"/>
    <property type="match status" value="1"/>
</dbReference>
<keyword evidence="2" id="KW-0479">Metal-binding</keyword>
<dbReference type="InterPro" id="IPR050148">
    <property type="entry name" value="Terpene_synthase-like"/>
</dbReference>
<keyword evidence="8" id="KW-1185">Reference proteome</keyword>
<feature type="domain" description="Terpene synthase N-terminal" evidence="5">
    <location>
        <begin position="25"/>
        <end position="217"/>
    </location>
</feature>
<feature type="domain" description="Terpene synthase metal-binding" evidence="6">
    <location>
        <begin position="279"/>
        <end position="518"/>
    </location>
</feature>
<dbReference type="GO" id="GO:0000287">
    <property type="term" value="F:magnesium ion binding"/>
    <property type="evidence" value="ECO:0007669"/>
    <property type="project" value="InterPro"/>
</dbReference>
<dbReference type="GO" id="GO:0120251">
    <property type="term" value="P:hydrocarbon biosynthetic process"/>
    <property type="evidence" value="ECO:0007669"/>
    <property type="project" value="UniProtKB-ARBA"/>
</dbReference>
<evidence type="ECO:0000313" key="7">
    <source>
        <dbReference type="EMBL" id="CAL1373222.1"/>
    </source>
</evidence>
<comment type="cofactor">
    <cofactor evidence="1">
        <name>Mg(2+)</name>
        <dbReference type="ChEBI" id="CHEBI:18420"/>
    </cofactor>
</comment>
<dbReference type="SFLD" id="SFLDG01019">
    <property type="entry name" value="Terpene_Cyclase_Like_1_C_Termi"/>
    <property type="match status" value="1"/>
</dbReference>
<dbReference type="InterPro" id="IPR008930">
    <property type="entry name" value="Terpenoid_cyclase/PrenylTrfase"/>
</dbReference>
<dbReference type="SUPFAM" id="SSF48239">
    <property type="entry name" value="Terpenoid cyclases/Protein prenyltransferases"/>
    <property type="match status" value="1"/>
</dbReference>
<keyword evidence="4" id="KW-0456">Lyase</keyword>
<dbReference type="FunFam" id="1.10.600.10:FF:000007">
    <property type="entry name" value="Isoprene synthase, chloroplastic"/>
    <property type="match status" value="1"/>
</dbReference>
<gene>
    <name evidence="7" type="ORF">LTRI10_LOCUS15166</name>
</gene>
<dbReference type="InterPro" id="IPR005630">
    <property type="entry name" value="Terpene_synthase_metal-bd"/>
</dbReference>
<keyword evidence="3" id="KW-0460">Magnesium</keyword>
<dbReference type="FunFam" id="1.50.10.130:FF:000001">
    <property type="entry name" value="Isoprene synthase, chloroplastic"/>
    <property type="match status" value="1"/>
</dbReference>
<dbReference type="PANTHER" id="PTHR31225:SF93">
    <property type="entry name" value="ALPHA-HUMULENE_(-)-(E)-BETA-CARYOPHYLLENE SYNTHASE"/>
    <property type="match status" value="1"/>
</dbReference>
<proteinExistence type="predicted"/>
<evidence type="ECO:0000259" key="6">
    <source>
        <dbReference type="Pfam" id="PF03936"/>
    </source>
</evidence>
<reference evidence="7 8" key="1">
    <citation type="submission" date="2024-04" db="EMBL/GenBank/DDBJ databases">
        <authorList>
            <person name="Fracassetti M."/>
        </authorList>
    </citation>
    <scope>NUCLEOTIDE SEQUENCE [LARGE SCALE GENOMIC DNA]</scope>
</reference>
<dbReference type="EMBL" id="OZ034816">
    <property type="protein sequence ID" value="CAL1373222.1"/>
    <property type="molecule type" value="Genomic_DNA"/>
</dbReference>
<dbReference type="SFLD" id="SFLDS00005">
    <property type="entry name" value="Isoprenoid_Synthase_Type_I"/>
    <property type="match status" value="1"/>
</dbReference>
<dbReference type="InterPro" id="IPR034741">
    <property type="entry name" value="Terpene_cyclase-like_1_C"/>
</dbReference>
<name>A0AAV2DIW3_9ROSI</name>
<dbReference type="Gene3D" id="1.50.10.130">
    <property type="entry name" value="Terpene synthase, N-terminal domain"/>
    <property type="match status" value="1"/>
</dbReference>
<evidence type="ECO:0000256" key="1">
    <source>
        <dbReference type="ARBA" id="ARBA00001946"/>
    </source>
</evidence>
<dbReference type="InterPro" id="IPR008949">
    <property type="entry name" value="Isoprenoid_synthase_dom_sf"/>
</dbReference>
<dbReference type="InterPro" id="IPR036965">
    <property type="entry name" value="Terpene_synth_N_sf"/>
</dbReference>
<evidence type="ECO:0000256" key="2">
    <source>
        <dbReference type="ARBA" id="ARBA00022723"/>
    </source>
</evidence>